<dbReference type="InterPro" id="IPR017242">
    <property type="entry name" value="BLOC-1_pallidin"/>
</dbReference>
<dbReference type="Proteomes" id="UP000594454">
    <property type="component" value="Chromosome 2"/>
</dbReference>
<sequence length="134" mass="15852">MVDKLTNDETTQTAEKLSRGLLQIYEPHLSKVKMDLRELLAKQNKIYIDFQSEKFNFVDSNINDFENMMMKYKLYKDKLISIKKEMVNIHHRSTALKKRAQHIQSCKEKELATKLQKQQQEEALIGKQKNPSHD</sequence>
<dbReference type="AlphaFoldDB" id="A0A7R8ULZ3"/>
<keyword evidence="4" id="KW-0963">Cytoplasm</keyword>
<dbReference type="PANTHER" id="PTHR31328">
    <property type="entry name" value="BIOGENESIS OF LYSOSOME-RELATED ORGANELLES COMPLEX 1 SUBUNIT 6"/>
    <property type="match status" value="1"/>
</dbReference>
<dbReference type="FunCoup" id="A0A7R8ULZ3">
    <property type="interactions" value="522"/>
</dbReference>
<dbReference type="Pfam" id="PF14712">
    <property type="entry name" value="Snapin_Pallidin"/>
    <property type="match status" value="1"/>
</dbReference>
<reference evidence="6 7" key="1">
    <citation type="submission" date="2020-11" db="EMBL/GenBank/DDBJ databases">
        <authorList>
            <person name="Wallbank WR R."/>
            <person name="Pardo Diaz C."/>
            <person name="Kozak K."/>
            <person name="Martin S."/>
            <person name="Jiggins C."/>
            <person name="Moest M."/>
            <person name="Warren A I."/>
            <person name="Generalovic N T."/>
            <person name="Byers J.R.P. K."/>
            <person name="Montejo-Kovacevich G."/>
            <person name="Yen C E."/>
        </authorList>
    </citation>
    <scope>NUCLEOTIDE SEQUENCE [LARGE SCALE GENOMIC DNA]</scope>
</reference>
<evidence type="ECO:0000256" key="5">
    <source>
        <dbReference type="PIRNR" id="PIRNR037609"/>
    </source>
</evidence>
<dbReference type="PIRSF" id="PIRSF037609">
    <property type="entry name" value="BLOC-1_complex_pallidin"/>
    <property type="match status" value="1"/>
</dbReference>
<dbReference type="GO" id="GO:0031083">
    <property type="term" value="C:BLOC-1 complex"/>
    <property type="evidence" value="ECO:0007669"/>
    <property type="project" value="TreeGrafter"/>
</dbReference>
<dbReference type="InterPro" id="IPR028119">
    <property type="entry name" value="Snapin/Pallidin/Snn1"/>
</dbReference>
<accession>A0A7R8ULZ3</accession>
<evidence type="ECO:0000256" key="2">
    <source>
        <dbReference type="ARBA" id="ARBA00005767"/>
    </source>
</evidence>
<dbReference type="InParanoid" id="A0A7R8ULZ3"/>
<organism evidence="6 7">
    <name type="scientific">Hermetia illucens</name>
    <name type="common">Black soldier fly</name>
    <dbReference type="NCBI Taxonomy" id="343691"/>
    <lineage>
        <taxon>Eukaryota</taxon>
        <taxon>Metazoa</taxon>
        <taxon>Ecdysozoa</taxon>
        <taxon>Arthropoda</taxon>
        <taxon>Hexapoda</taxon>
        <taxon>Insecta</taxon>
        <taxon>Pterygota</taxon>
        <taxon>Neoptera</taxon>
        <taxon>Endopterygota</taxon>
        <taxon>Diptera</taxon>
        <taxon>Brachycera</taxon>
        <taxon>Stratiomyomorpha</taxon>
        <taxon>Stratiomyidae</taxon>
        <taxon>Hermetiinae</taxon>
        <taxon>Hermetia</taxon>
    </lineage>
</organism>
<evidence type="ECO:0000256" key="3">
    <source>
        <dbReference type="ARBA" id="ARBA00019579"/>
    </source>
</evidence>
<proteinExistence type="inferred from homology"/>
<name>A0A7R8ULZ3_HERIL</name>
<protein>
    <recommendedName>
        <fullName evidence="3 5">Biogenesis of lysosome-related organelles complex 1 subunit 6</fullName>
        <shortName evidence="5">BLOC-1 subunit 6</shortName>
    </recommendedName>
</protein>
<comment type="subcellular location">
    <subcellularLocation>
        <location evidence="1">Cytoplasm</location>
    </subcellularLocation>
</comment>
<evidence type="ECO:0000256" key="4">
    <source>
        <dbReference type="ARBA" id="ARBA00022490"/>
    </source>
</evidence>
<evidence type="ECO:0000256" key="1">
    <source>
        <dbReference type="ARBA" id="ARBA00004496"/>
    </source>
</evidence>
<evidence type="ECO:0000313" key="7">
    <source>
        <dbReference type="Proteomes" id="UP000594454"/>
    </source>
</evidence>
<comment type="similarity">
    <text evidence="2 5">Belongs to the BLOC1S6 family.</text>
</comment>
<dbReference type="EMBL" id="LR899010">
    <property type="protein sequence ID" value="CAD7082929.1"/>
    <property type="molecule type" value="Genomic_DNA"/>
</dbReference>
<evidence type="ECO:0000313" key="6">
    <source>
        <dbReference type="EMBL" id="CAD7082929.1"/>
    </source>
</evidence>
<dbReference type="GO" id="GO:0030133">
    <property type="term" value="C:transport vesicle"/>
    <property type="evidence" value="ECO:0007669"/>
    <property type="project" value="TreeGrafter"/>
</dbReference>
<dbReference type="PANTHER" id="PTHR31328:SF2">
    <property type="entry name" value="BIOGENESIS OF LYSOSOME-RELATED ORGANELLES COMPLEX 1 SUBUNIT 6"/>
    <property type="match status" value="1"/>
</dbReference>
<comment type="function">
    <text evidence="5">Component of the biogenesis of lysosome-related organelles complex-1 (BLOC-1) involved in pigment granule biogenesis.</text>
</comment>
<gene>
    <name evidence="6" type="ORF">HERILL_LOCUS5926</name>
</gene>
<keyword evidence="7" id="KW-1185">Reference proteome</keyword>